<comment type="caution">
    <text evidence="2">The sequence shown here is derived from an EMBL/GenBank/DDBJ whole genome shotgun (WGS) entry which is preliminary data.</text>
</comment>
<dbReference type="EMBL" id="JBBPBM010000039">
    <property type="protein sequence ID" value="KAK8526141.1"/>
    <property type="molecule type" value="Genomic_DNA"/>
</dbReference>
<evidence type="ECO:0000313" key="3">
    <source>
        <dbReference type="Proteomes" id="UP001472677"/>
    </source>
</evidence>
<feature type="region of interest" description="Disordered" evidence="1">
    <location>
        <begin position="34"/>
        <end position="56"/>
    </location>
</feature>
<reference evidence="2 3" key="1">
    <citation type="journal article" date="2024" name="G3 (Bethesda)">
        <title>Genome assembly of Hibiscus sabdariffa L. provides insights into metabolisms of medicinal natural products.</title>
        <authorList>
            <person name="Kim T."/>
        </authorList>
    </citation>
    <scope>NUCLEOTIDE SEQUENCE [LARGE SCALE GENOMIC DNA]</scope>
    <source>
        <strain evidence="2">TK-2024</strain>
        <tissue evidence="2">Old leaves</tissue>
    </source>
</reference>
<sequence>MKQMDNNVKRKGNSATHISFFPFDSRLTSFSHPFIGGGPRTNDSGNDSGGLSVSKRLEIVPPKSEVEFGW</sequence>
<feature type="compositionally biased region" description="Polar residues" evidence="1">
    <location>
        <begin position="41"/>
        <end position="51"/>
    </location>
</feature>
<gene>
    <name evidence="2" type="ORF">V6N12_020622</name>
</gene>
<proteinExistence type="predicted"/>
<evidence type="ECO:0000313" key="2">
    <source>
        <dbReference type="EMBL" id="KAK8526141.1"/>
    </source>
</evidence>
<accession>A0ABR2CZG6</accession>
<evidence type="ECO:0000256" key="1">
    <source>
        <dbReference type="SAM" id="MobiDB-lite"/>
    </source>
</evidence>
<organism evidence="2 3">
    <name type="scientific">Hibiscus sabdariffa</name>
    <name type="common">roselle</name>
    <dbReference type="NCBI Taxonomy" id="183260"/>
    <lineage>
        <taxon>Eukaryota</taxon>
        <taxon>Viridiplantae</taxon>
        <taxon>Streptophyta</taxon>
        <taxon>Embryophyta</taxon>
        <taxon>Tracheophyta</taxon>
        <taxon>Spermatophyta</taxon>
        <taxon>Magnoliopsida</taxon>
        <taxon>eudicotyledons</taxon>
        <taxon>Gunneridae</taxon>
        <taxon>Pentapetalae</taxon>
        <taxon>rosids</taxon>
        <taxon>malvids</taxon>
        <taxon>Malvales</taxon>
        <taxon>Malvaceae</taxon>
        <taxon>Malvoideae</taxon>
        <taxon>Hibiscus</taxon>
    </lineage>
</organism>
<protein>
    <submittedName>
        <fullName evidence="2">Uncharacterized protein</fullName>
    </submittedName>
</protein>
<keyword evidence="3" id="KW-1185">Reference proteome</keyword>
<name>A0ABR2CZG6_9ROSI</name>
<dbReference type="Proteomes" id="UP001472677">
    <property type="component" value="Unassembled WGS sequence"/>
</dbReference>